<reference evidence="2 4" key="2">
    <citation type="journal article" date="2019" name="Microbiome">
        <title>Annotated bacterial chromosomes from frame-shift-corrected long-read metagenomic data.</title>
        <authorList>
            <person name="Arumugam K."/>
            <person name="Bagci C."/>
            <person name="Bessarab I."/>
            <person name="Beier S."/>
            <person name="Buchfink B."/>
            <person name="Gorska A."/>
            <person name="Qiu G."/>
            <person name="Huson D.H."/>
            <person name="Williams R.B.H."/>
        </authorList>
    </citation>
    <scope>NUCLEOTIDE SEQUENCE [LARGE SCALE GENOMIC DNA]</scope>
    <source>
        <strain evidence="2">SSA1</strain>
    </source>
</reference>
<dbReference type="AlphaFoldDB" id="A0A080MHC8"/>
<sequence>MHSTLRLVGVGLTYWVLGTGAYAHQPPLTPNEMAAMMKGCDLIKTPNQKVLCMGAVKKLKSNSDAENVGSVQKPSLTSIPLSFRGILIGVPKQRAALESLCLETAKRKEYCYEINPDQDKHLVDVQFGNIHVPLLDTRVGADGAINFVKGYGRNDELIQLASLLTEKFGEPKKELSTAHTRIGVAYEKLTFNWMDEKGNVLVVETRSVNVDSGSFMFASAAEMGKKTGEAAAVREALKGKL</sequence>
<accession>A0A7D5SG58</accession>
<evidence type="ECO:0000313" key="3">
    <source>
        <dbReference type="Proteomes" id="UP000021315"/>
    </source>
</evidence>
<protein>
    <submittedName>
        <fullName evidence="1">Uncharacterized protein</fullName>
    </submittedName>
</protein>
<gene>
    <name evidence="1" type="ORF">AW06_002266</name>
    <name evidence="2" type="ORF">HWD57_16645</name>
</gene>
<dbReference type="Proteomes" id="UP000509684">
    <property type="component" value="Chromosome"/>
</dbReference>
<keyword evidence="3" id="KW-1185">Reference proteome</keyword>
<reference evidence="2" key="3">
    <citation type="submission" date="2020-06" db="EMBL/GenBank/DDBJ databases">
        <authorList>
            <person name="Arumugam K."/>
            <person name="Besarab I."/>
            <person name="Haryono M."/>
            <person name="Bagci C."/>
            <person name="Beier S."/>
            <person name="Buchfink B."/>
            <person name="Gorska A."/>
            <person name="Qiu G."/>
            <person name="Huson D.H."/>
            <person name="Williams R.B."/>
        </authorList>
    </citation>
    <scope>NUCLEOTIDE SEQUENCE</scope>
    <source>
        <strain evidence="2">SSA1</strain>
    </source>
</reference>
<name>A0A080MHC8_9PROT</name>
<dbReference type="EMBL" id="CP058708">
    <property type="protein sequence ID" value="QLH51242.1"/>
    <property type="molecule type" value="Genomic_DNA"/>
</dbReference>
<dbReference type="EMBL" id="JDST02000049">
    <property type="protein sequence ID" value="KFB76629.1"/>
    <property type="molecule type" value="Genomic_DNA"/>
</dbReference>
<evidence type="ECO:0000313" key="2">
    <source>
        <dbReference type="EMBL" id="QLH51242.1"/>
    </source>
</evidence>
<dbReference type="RefSeq" id="WP_273704574.1">
    <property type="nucleotide sequence ID" value="NZ_JDST02000049.1"/>
</dbReference>
<organism evidence="1 3">
    <name type="scientific">Candidatus Accumulibacter cognatus</name>
    <dbReference type="NCBI Taxonomy" id="2954383"/>
    <lineage>
        <taxon>Bacteria</taxon>
        <taxon>Pseudomonadati</taxon>
        <taxon>Pseudomonadota</taxon>
        <taxon>Betaproteobacteria</taxon>
        <taxon>Candidatus Accumulibacter</taxon>
    </lineage>
</organism>
<evidence type="ECO:0000313" key="4">
    <source>
        <dbReference type="Proteomes" id="UP000509684"/>
    </source>
</evidence>
<evidence type="ECO:0000313" key="1">
    <source>
        <dbReference type="EMBL" id="KFB76629.1"/>
    </source>
</evidence>
<dbReference type="KEGG" id="acog:HWD57_16645"/>
<proteinExistence type="predicted"/>
<dbReference type="Proteomes" id="UP000021315">
    <property type="component" value="Unassembled WGS sequence"/>
</dbReference>
<accession>A0A080MHC8</accession>
<reference evidence="1 3" key="1">
    <citation type="submission" date="2014-02" db="EMBL/GenBank/DDBJ databases">
        <title>Expanding our view of genomic diversity in Candidatus Accumulibacter clades.</title>
        <authorList>
            <person name="Skennerton C.T."/>
            <person name="Barr J.J."/>
            <person name="Slater F.R."/>
            <person name="Bond P.L."/>
            <person name="Tyson G.W."/>
        </authorList>
    </citation>
    <scope>NUCLEOTIDE SEQUENCE [LARGE SCALE GENOMIC DNA]</scope>
    <source>
        <strain evidence="3">SK-02</strain>
    </source>
</reference>